<feature type="domain" description="NAD(P)-binding" evidence="10">
    <location>
        <begin position="8"/>
        <end position="155"/>
    </location>
</feature>
<dbReference type="PANTHER" id="PTHR43725">
    <property type="entry name" value="UDP-GLUCOSE 4-EPIMERASE"/>
    <property type="match status" value="1"/>
</dbReference>
<dbReference type="SUPFAM" id="SSF51735">
    <property type="entry name" value="NAD(P)-binding Rossmann-fold domains"/>
    <property type="match status" value="1"/>
</dbReference>
<comment type="caution">
    <text evidence="11">The sequence shown here is derived from an EMBL/GenBank/DDBJ whole genome shotgun (WGS) entry which is preliminary data.</text>
</comment>
<evidence type="ECO:0000313" key="11">
    <source>
        <dbReference type="EMBL" id="MBM6705111.1"/>
    </source>
</evidence>
<comment type="similarity">
    <text evidence="3">Belongs to the NAD(P)-dependent epimerase/dehydratase family.</text>
</comment>
<evidence type="ECO:0000256" key="2">
    <source>
        <dbReference type="ARBA" id="ARBA00001911"/>
    </source>
</evidence>
<comment type="catalytic activity">
    <reaction evidence="1">
        <text>UDP-alpha-D-glucose = UDP-alpha-D-galactose</text>
        <dbReference type="Rhea" id="RHEA:22168"/>
        <dbReference type="ChEBI" id="CHEBI:58885"/>
        <dbReference type="ChEBI" id="CHEBI:66914"/>
        <dbReference type="EC" id="5.1.3.2"/>
    </reaction>
</comment>
<dbReference type="Gene3D" id="3.90.25.10">
    <property type="entry name" value="UDP-galactose 4-epimerase, domain 1"/>
    <property type="match status" value="1"/>
</dbReference>
<evidence type="ECO:0000256" key="6">
    <source>
        <dbReference type="ARBA" id="ARBA00023027"/>
    </source>
</evidence>
<evidence type="ECO:0000313" key="12">
    <source>
        <dbReference type="Proteomes" id="UP000715095"/>
    </source>
</evidence>
<accession>A0ABS2DUS9</accession>
<dbReference type="PANTHER" id="PTHR43725:SF47">
    <property type="entry name" value="UDP-GLUCOSE 4-EPIMERASE"/>
    <property type="match status" value="1"/>
</dbReference>
<evidence type="ECO:0000256" key="3">
    <source>
        <dbReference type="ARBA" id="ARBA00007637"/>
    </source>
</evidence>
<dbReference type="Gene3D" id="3.40.50.720">
    <property type="entry name" value="NAD(P)-binding Rossmann-like Domain"/>
    <property type="match status" value="1"/>
</dbReference>
<dbReference type="InterPro" id="IPR036291">
    <property type="entry name" value="NAD(P)-bd_dom_sf"/>
</dbReference>
<gene>
    <name evidence="11" type="ORF">H6A60_11615</name>
</gene>
<evidence type="ECO:0000256" key="9">
    <source>
        <dbReference type="ARBA" id="ARBA00033067"/>
    </source>
</evidence>
<keyword evidence="6" id="KW-0520">NAD</keyword>
<evidence type="ECO:0000256" key="7">
    <source>
        <dbReference type="ARBA" id="ARBA00023235"/>
    </source>
</evidence>
<dbReference type="InterPro" id="IPR016040">
    <property type="entry name" value="NAD(P)-bd_dom"/>
</dbReference>
<evidence type="ECO:0000256" key="1">
    <source>
        <dbReference type="ARBA" id="ARBA00000083"/>
    </source>
</evidence>
<sequence length="169" mass="18820">MCIRDRRYFNPIGAHPSGLIGEDPNGIPNNLLPYVARVANGKLPMLRVFGDDYDTPDGTGVRDYIHVMDLAEGHAKAVPYVMEHPGWIAINLGCGRGYSVLEVVRAFEKASGRKVPYTICPRRAGDIAANWCDPALAKKLLGWEAKYGIDQMCRDSWNFESRHSSEVDK</sequence>
<comment type="cofactor">
    <cofactor evidence="2">
        <name>NAD(+)</name>
        <dbReference type="ChEBI" id="CHEBI:57540"/>
    </cofactor>
</comment>
<keyword evidence="12" id="KW-1185">Reference proteome</keyword>
<dbReference type="Proteomes" id="UP000715095">
    <property type="component" value="Unassembled WGS sequence"/>
</dbReference>
<keyword evidence="7" id="KW-0413">Isomerase</keyword>
<organism evidence="11 12">
    <name type="scientific">Sutterella massiliensis</name>
    <dbReference type="NCBI Taxonomy" id="1816689"/>
    <lineage>
        <taxon>Bacteria</taxon>
        <taxon>Pseudomonadati</taxon>
        <taxon>Pseudomonadota</taxon>
        <taxon>Betaproteobacteria</taxon>
        <taxon>Burkholderiales</taxon>
        <taxon>Sutterellaceae</taxon>
        <taxon>Sutterella</taxon>
    </lineage>
</organism>
<dbReference type="Pfam" id="PF16363">
    <property type="entry name" value="GDP_Man_Dehyd"/>
    <property type="match status" value="1"/>
</dbReference>
<evidence type="ECO:0000256" key="8">
    <source>
        <dbReference type="ARBA" id="ARBA00031367"/>
    </source>
</evidence>
<evidence type="ECO:0000256" key="4">
    <source>
        <dbReference type="ARBA" id="ARBA00013189"/>
    </source>
</evidence>
<feature type="non-terminal residue" evidence="11">
    <location>
        <position position="1"/>
    </location>
</feature>
<protein>
    <recommendedName>
        <fullName evidence="5">UDP-glucose 4-epimerase</fullName>
        <ecNumber evidence="4">5.1.3.2</ecNumber>
    </recommendedName>
    <alternativeName>
        <fullName evidence="9">Galactowaldenase</fullName>
    </alternativeName>
    <alternativeName>
        <fullName evidence="8">UDP-galactose 4-epimerase</fullName>
    </alternativeName>
</protein>
<name>A0ABS2DUS9_9BURK</name>
<evidence type="ECO:0000256" key="5">
    <source>
        <dbReference type="ARBA" id="ARBA00018569"/>
    </source>
</evidence>
<reference evidence="11 12" key="1">
    <citation type="journal article" date="2021" name="Sci. Rep.">
        <title>The distribution of antibiotic resistance genes in chicken gut microbiota commensals.</title>
        <authorList>
            <person name="Juricova H."/>
            <person name="Matiasovicova J."/>
            <person name="Kubasova T."/>
            <person name="Cejkova D."/>
            <person name="Rychlik I."/>
        </authorList>
    </citation>
    <scope>NUCLEOTIDE SEQUENCE [LARGE SCALE GENOMIC DNA]</scope>
    <source>
        <strain evidence="11 12">An829</strain>
    </source>
</reference>
<dbReference type="EC" id="5.1.3.2" evidence="4"/>
<evidence type="ECO:0000259" key="10">
    <source>
        <dbReference type="Pfam" id="PF16363"/>
    </source>
</evidence>
<dbReference type="EMBL" id="JACJJC010000121">
    <property type="protein sequence ID" value="MBM6705111.1"/>
    <property type="molecule type" value="Genomic_DNA"/>
</dbReference>
<proteinExistence type="inferred from homology"/>